<feature type="transmembrane region" description="Helical" evidence="1">
    <location>
        <begin position="52"/>
        <end position="76"/>
    </location>
</feature>
<accession>A0A919PF81</accession>
<keyword evidence="3" id="KW-1185">Reference proteome</keyword>
<sequence length="305" mass="32817">MTGDWGVPVHETWARSYRYVRIAMVALLVGLGVSVIYQTAQQGWHLLSSVSAYYYTPAQSIFVGSLIGLGACMIALRGTTDPEDVLLNIGGMFAAVVAIVPTGRDNDFRTAVRLCGVATDKLPDGVDCLSVRALEAAARANVENNMFALLVLGGLGILATVVIVARERRPGRHGRSTWIGIAVALLVYASALGFFVAAEDRFISTAHYVAALGLFACILAVVFINARRHQQERTPDAPPAQLPRNRYSVIALVLIGATGLLLVLWLTGVLTLFWLEIIVAGLFAVFWTVQTVEQIPAETAEEPPA</sequence>
<keyword evidence="1" id="KW-1133">Transmembrane helix</keyword>
<keyword evidence="1" id="KW-0472">Membrane</keyword>
<gene>
    <name evidence="2" type="ORF">Dsi01nite_011280</name>
</gene>
<keyword evidence="1" id="KW-0812">Transmembrane</keyword>
<evidence type="ECO:0008006" key="4">
    <source>
        <dbReference type="Google" id="ProtNLM"/>
    </source>
</evidence>
<feature type="transmembrane region" description="Helical" evidence="1">
    <location>
        <begin position="19"/>
        <end position="40"/>
    </location>
</feature>
<evidence type="ECO:0000256" key="1">
    <source>
        <dbReference type="SAM" id="Phobius"/>
    </source>
</evidence>
<feature type="transmembrane region" description="Helical" evidence="1">
    <location>
        <begin position="272"/>
        <end position="289"/>
    </location>
</feature>
<reference evidence="2" key="1">
    <citation type="submission" date="2021-01" db="EMBL/GenBank/DDBJ databases">
        <title>Whole genome shotgun sequence of Dactylosporangium siamense NBRC 106093.</title>
        <authorList>
            <person name="Komaki H."/>
            <person name="Tamura T."/>
        </authorList>
    </citation>
    <scope>NUCLEOTIDE SEQUENCE</scope>
    <source>
        <strain evidence="2">NBRC 106093</strain>
    </source>
</reference>
<organism evidence="2 3">
    <name type="scientific">Dactylosporangium siamense</name>
    <dbReference type="NCBI Taxonomy" id="685454"/>
    <lineage>
        <taxon>Bacteria</taxon>
        <taxon>Bacillati</taxon>
        <taxon>Actinomycetota</taxon>
        <taxon>Actinomycetes</taxon>
        <taxon>Micromonosporales</taxon>
        <taxon>Micromonosporaceae</taxon>
        <taxon>Dactylosporangium</taxon>
    </lineage>
</organism>
<feature type="transmembrane region" description="Helical" evidence="1">
    <location>
        <begin position="85"/>
        <end position="103"/>
    </location>
</feature>
<name>A0A919PF81_9ACTN</name>
<dbReference type="Proteomes" id="UP000660611">
    <property type="component" value="Unassembled WGS sequence"/>
</dbReference>
<evidence type="ECO:0000313" key="2">
    <source>
        <dbReference type="EMBL" id="GIG43087.1"/>
    </source>
</evidence>
<evidence type="ECO:0000313" key="3">
    <source>
        <dbReference type="Proteomes" id="UP000660611"/>
    </source>
</evidence>
<protein>
    <recommendedName>
        <fullName evidence="4">DUF998 domain-containing protein</fullName>
    </recommendedName>
</protein>
<proteinExistence type="predicted"/>
<feature type="transmembrane region" description="Helical" evidence="1">
    <location>
        <begin position="247"/>
        <end position="266"/>
    </location>
</feature>
<feature type="transmembrane region" description="Helical" evidence="1">
    <location>
        <begin position="208"/>
        <end position="226"/>
    </location>
</feature>
<feature type="transmembrane region" description="Helical" evidence="1">
    <location>
        <begin position="177"/>
        <end position="196"/>
    </location>
</feature>
<feature type="transmembrane region" description="Helical" evidence="1">
    <location>
        <begin position="146"/>
        <end position="165"/>
    </location>
</feature>
<comment type="caution">
    <text evidence="2">The sequence shown here is derived from an EMBL/GenBank/DDBJ whole genome shotgun (WGS) entry which is preliminary data.</text>
</comment>
<dbReference type="AlphaFoldDB" id="A0A919PF81"/>
<dbReference type="EMBL" id="BONQ01000019">
    <property type="protein sequence ID" value="GIG43087.1"/>
    <property type="molecule type" value="Genomic_DNA"/>
</dbReference>